<dbReference type="EMBL" id="JAVIJP010000052">
    <property type="protein sequence ID" value="KAL3625552.1"/>
    <property type="molecule type" value="Genomic_DNA"/>
</dbReference>
<sequence length="164" mass="18377">MRVVRRLGGRRHWSFSGAAIDDNRQPALLVVLRRLMDVAQAGGITLGSTRSEPDLTGRAVMYLSFPCEVAPANCWAAWICDGRRSGKDSVSWRRSVAGFGGTSFRSGLFGIDRRSPVHDTLERRLDCPDVQRAAWMRMEQLSKLGRWWRLGAAVWTETRSSIGI</sequence>
<evidence type="ECO:0000313" key="1">
    <source>
        <dbReference type="EMBL" id="KAL3625552.1"/>
    </source>
</evidence>
<gene>
    <name evidence="1" type="ORF">CASFOL_031006</name>
</gene>
<dbReference type="AlphaFoldDB" id="A0ABD3C7J5"/>
<protein>
    <submittedName>
        <fullName evidence="1">Uncharacterized protein</fullName>
    </submittedName>
</protein>
<proteinExistence type="predicted"/>
<accession>A0ABD3C7J5</accession>
<organism evidence="1 2">
    <name type="scientific">Castilleja foliolosa</name>
    <dbReference type="NCBI Taxonomy" id="1961234"/>
    <lineage>
        <taxon>Eukaryota</taxon>
        <taxon>Viridiplantae</taxon>
        <taxon>Streptophyta</taxon>
        <taxon>Embryophyta</taxon>
        <taxon>Tracheophyta</taxon>
        <taxon>Spermatophyta</taxon>
        <taxon>Magnoliopsida</taxon>
        <taxon>eudicotyledons</taxon>
        <taxon>Gunneridae</taxon>
        <taxon>Pentapetalae</taxon>
        <taxon>asterids</taxon>
        <taxon>lamiids</taxon>
        <taxon>Lamiales</taxon>
        <taxon>Orobanchaceae</taxon>
        <taxon>Pedicularideae</taxon>
        <taxon>Castillejinae</taxon>
        <taxon>Castilleja</taxon>
    </lineage>
</organism>
<name>A0ABD3C7J5_9LAMI</name>
<evidence type="ECO:0000313" key="2">
    <source>
        <dbReference type="Proteomes" id="UP001632038"/>
    </source>
</evidence>
<keyword evidence="2" id="KW-1185">Reference proteome</keyword>
<reference evidence="2" key="1">
    <citation type="journal article" date="2024" name="IScience">
        <title>Strigolactones Initiate the Formation of Haustorium-like Structures in Castilleja.</title>
        <authorList>
            <person name="Buerger M."/>
            <person name="Peterson D."/>
            <person name="Chory J."/>
        </authorList>
    </citation>
    <scope>NUCLEOTIDE SEQUENCE [LARGE SCALE GENOMIC DNA]</scope>
</reference>
<comment type="caution">
    <text evidence="1">The sequence shown here is derived from an EMBL/GenBank/DDBJ whole genome shotgun (WGS) entry which is preliminary data.</text>
</comment>
<dbReference type="Proteomes" id="UP001632038">
    <property type="component" value="Unassembled WGS sequence"/>
</dbReference>